<feature type="domain" description="TRAM" evidence="2">
    <location>
        <begin position="84"/>
        <end position="143"/>
    </location>
</feature>
<dbReference type="InterPro" id="IPR002792">
    <property type="entry name" value="TRAM_dom"/>
</dbReference>
<comment type="caution">
    <text evidence="3">The sequence shown here is derived from an EMBL/GenBank/DDBJ whole genome shotgun (WGS) entry which is preliminary data.</text>
</comment>
<dbReference type="Proteomes" id="UP001596461">
    <property type="component" value="Unassembled WGS sequence"/>
</dbReference>
<dbReference type="EMBL" id="JBHTAH010000012">
    <property type="protein sequence ID" value="MFC7070563.1"/>
    <property type="molecule type" value="Genomic_DNA"/>
</dbReference>
<feature type="compositionally biased region" description="Polar residues" evidence="1">
    <location>
        <begin position="51"/>
        <end position="63"/>
    </location>
</feature>
<dbReference type="Gene3D" id="2.40.50.140">
    <property type="entry name" value="Nucleic acid-binding proteins"/>
    <property type="match status" value="1"/>
</dbReference>
<evidence type="ECO:0000313" key="3">
    <source>
        <dbReference type="EMBL" id="MFC7070563.1"/>
    </source>
</evidence>
<organism evidence="3 4">
    <name type="scientific">Halobaculum lipolyticum</name>
    <dbReference type="NCBI Taxonomy" id="3032001"/>
    <lineage>
        <taxon>Archaea</taxon>
        <taxon>Methanobacteriati</taxon>
        <taxon>Methanobacteriota</taxon>
        <taxon>Stenosarchaea group</taxon>
        <taxon>Halobacteria</taxon>
        <taxon>Halobacteriales</taxon>
        <taxon>Haloferacaceae</taxon>
        <taxon>Halobaculum</taxon>
    </lineage>
</organism>
<feature type="region of interest" description="Disordered" evidence="1">
    <location>
        <begin position="51"/>
        <end position="89"/>
    </location>
</feature>
<dbReference type="AlphaFoldDB" id="A0ABD5WFP5"/>
<sequence length="145" mass="15180">MKFSTDLKCLFSAEVTADGESASIEIPKRELSLGELEPGAVVRVAVVEQYGGSNNPQGRVSTQGGDGGRSDSEAATEVGHPTPPVSEGEQRVVEIETLGEQGDGIARVERGFVVIVPGTQEGDRVAVEIENVQESVAFAKVVNGQ</sequence>
<dbReference type="InterPro" id="IPR012340">
    <property type="entry name" value="NA-bd_OB-fold"/>
</dbReference>
<gene>
    <name evidence="3" type="ORF">ACFQL9_12995</name>
</gene>
<proteinExistence type="predicted"/>
<dbReference type="Pfam" id="PF01938">
    <property type="entry name" value="TRAM"/>
    <property type="match status" value="1"/>
</dbReference>
<evidence type="ECO:0000259" key="2">
    <source>
        <dbReference type="PROSITE" id="PS50926"/>
    </source>
</evidence>
<evidence type="ECO:0000313" key="4">
    <source>
        <dbReference type="Proteomes" id="UP001596461"/>
    </source>
</evidence>
<dbReference type="RefSeq" id="WP_390210745.1">
    <property type="nucleotide sequence ID" value="NZ_JBHTAH010000012.1"/>
</dbReference>
<dbReference type="SUPFAM" id="SSF50249">
    <property type="entry name" value="Nucleic acid-binding proteins"/>
    <property type="match status" value="1"/>
</dbReference>
<dbReference type="PROSITE" id="PS50926">
    <property type="entry name" value="TRAM"/>
    <property type="match status" value="1"/>
</dbReference>
<protein>
    <submittedName>
        <fullName evidence="3">TRAM domain-containing protein</fullName>
    </submittedName>
</protein>
<evidence type="ECO:0000256" key="1">
    <source>
        <dbReference type="SAM" id="MobiDB-lite"/>
    </source>
</evidence>
<keyword evidence="4" id="KW-1185">Reference proteome</keyword>
<accession>A0ABD5WFP5</accession>
<name>A0ABD5WFP5_9EURY</name>
<reference evidence="3 4" key="1">
    <citation type="journal article" date="2019" name="Int. J. Syst. Evol. Microbiol.">
        <title>The Global Catalogue of Microorganisms (GCM) 10K type strain sequencing project: providing services to taxonomists for standard genome sequencing and annotation.</title>
        <authorList>
            <consortium name="The Broad Institute Genomics Platform"/>
            <consortium name="The Broad Institute Genome Sequencing Center for Infectious Disease"/>
            <person name="Wu L."/>
            <person name="Ma J."/>
        </authorList>
    </citation>
    <scope>NUCLEOTIDE SEQUENCE [LARGE SCALE GENOMIC DNA]</scope>
    <source>
        <strain evidence="3 4">DT31</strain>
    </source>
</reference>